<protein>
    <submittedName>
        <fullName evidence="1">Uncharacterized protein</fullName>
    </submittedName>
</protein>
<accession>A0A6C0K423</accession>
<evidence type="ECO:0000313" key="1">
    <source>
        <dbReference type="EMBL" id="QHU12815.1"/>
    </source>
</evidence>
<dbReference type="AlphaFoldDB" id="A0A6C0K423"/>
<reference evidence="1" key="1">
    <citation type="journal article" date="2020" name="Nature">
        <title>Giant virus diversity and host interactions through global metagenomics.</title>
        <authorList>
            <person name="Schulz F."/>
            <person name="Roux S."/>
            <person name="Paez-Espino D."/>
            <person name="Jungbluth S."/>
            <person name="Walsh D.A."/>
            <person name="Denef V.J."/>
            <person name="McMahon K.D."/>
            <person name="Konstantinidis K.T."/>
            <person name="Eloe-Fadrosh E.A."/>
            <person name="Kyrpides N.C."/>
            <person name="Woyke T."/>
        </authorList>
    </citation>
    <scope>NUCLEOTIDE SEQUENCE</scope>
    <source>
        <strain evidence="1">GVMAG-S-1101172-89</strain>
    </source>
</reference>
<organism evidence="1">
    <name type="scientific">viral metagenome</name>
    <dbReference type="NCBI Taxonomy" id="1070528"/>
    <lineage>
        <taxon>unclassified sequences</taxon>
        <taxon>metagenomes</taxon>
        <taxon>organismal metagenomes</taxon>
    </lineage>
</organism>
<dbReference type="EMBL" id="MN740810">
    <property type="protein sequence ID" value="QHU12815.1"/>
    <property type="molecule type" value="Genomic_DNA"/>
</dbReference>
<name>A0A6C0K423_9ZZZZ</name>
<proteinExistence type="predicted"/>
<sequence>MPPANRDASELTRRRNAMSLNAWKTDVDVANTSASIVRREQPTAQVLTVVTQRNMGGCYCGQPNAGMNDFNGCGSCRGTG</sequence>